<keyword evidence="4" id="KW-1185">Reference proteome</keyword>
<feature type="domain" description="TIR" evidence="2">
    <location>
        <begin position="9"/>
        <end position="175"/>
    </location>
</feature>
<dbReference type="SUPFAM" id="SSF52200">
    <property type="entry name" value="Toll/Interleukin receptor TIR domain"/>
    <property type="match status" value="1"/>
</dbReference>
<accession>A0ABD3KL84</accession>
<dbReference type="Pfam" id="PF01582">
    <property type="entry name" value="TIR"/>
    <property type="match status" value="1"/>
</dbReference>
<dbReference type="SMART" id="SM00255">
    <property type="entry name" value="TIR"/>
    <property type="match status" value="1"/>
</dbReference>
<dbReference type="AlphaFoldDB" id="A0ABD3KL84"/>
<evidence type="ECO:0000313" key="3">
    <source>
        <dbReference type="EMBL" id="KAL3740103.1"/>
    </source>
</evidence>
<evidence type="ECO:0000313" key="4">
    <source>
        <dbReference type="Proteomes" id="UP001634007"/>
    </source>
</evidence>
<protein>
    <recommendedName>
        <fullName evidence="2">TIR domain-containing protein</fullName>
    </recommendedName>
</protein>
<dbReference type="InterPro" id="IPR000157">
    <property type="entry name" value="TIR_dom"/>
</dbReference>
<dbReference type="Proteomes" id="UP001634007">
    <property type="component" value="Unassembled WGS sequence"/>
</dbReference>
<reference evidence="3 4" key="1">
    <citation type="submission" date="2024-11" db="EMBL/GenBank/DDBJ databases">
        <title>Chromosome-level genome assembly of Eucalyptus globulus Labill. provides insights into its genome evolution.</title>
        <authorList>
            <person name="Li X."/>
        </authorList>
    </citation>
    <scope>NUCLEOTIDE SEQUENCE [LARGE SCALE GENOMIC DNA]</scope>
    <source>
        <strain evidence="3">CL2024</strain>
        <tissue evidence="3">Fresh tender leaves</tissue>
    </source>
</reference>
<dbReference type="InterPro" id="IPR035897">
    <property type="entry name" value="Toll_tir_struct_dom_sf"/>
</dbReference>
<dbReference type="PROSITE" id="PS50104">
    <property type="entry name" value="TIR"/>
    <property type="match status" value="1"/>
</dbReference>
<gene>
    <name evidence="3" type="ORF">ACJRO7_021392</name>
</gene>
<dbReference type="FunFam" id="3.40.50.10140:FF:000007">
    <property type="entry name" value="Disease resistance protein (TIR-NBS-LRR class)"/>
    <property type="match status" value="1"/>
</dbReference>
<proteinExistence type="predicted"/>
<dbReference type="EMBL" id="JBJKBG010000005">
    <property type="protein sequence ID" value="KAL3740103.1"/>
    <property type="molecule type" value="Genomic_DNA"/>
</dbReference>
<dbReference type="Gene3D" id="3.40.50.10140">
    <property type="entry name" value="Toll/interleukin-1 receptor homology (TIR) domain"/>
    <property type="match status" value="1"/>
</dbReference>
<comment type="caution">
    <text evidence="3">The sequence shown here is derived from an EMBL/GenBank/DDBJ whole genome shotgun (WGS) entry which is preliminary data.</text>
</comment>
<sequence>MAASSKPKRNHEVLLNLRGTDVRNNFFRYLYIAFDRNGIHSFVNSEELRKGEEISPALMRAIEESHVAIIIFSEEYASSPWCLEELVKIMECKEQKGLKVLPVFYKVEPKEVKVGRKSYGRNMAKHELKFGKHSEKVKRWKKTLFDAGNLSGWDMNNRDEAELIQCIVNELSIHLNRRPLYVTKYPVEIDSQVQKLIWLI</sequence>
<dbReference type="PANTHER" id="PTHR32009">
    <property type="entry name" value="TMV RESISTANCE PROTEIN N-LIKE"/>
    <property type="match status" value="1"/>
</dbReference>
<dbReference type="PANTHER" id="PTHR32009:SF138">
    <property type="entry name" value="DISEASE RESISTANCE PROTEIN (TIR-NBS-LRR CLASS)"/>
    <property type="match status" value="1"/>
</dbReference>
<evidence type="ECO:0000259" key="2">
    <source>
        <dbReference type="PROSITE" id="PS50104"/>
    </source>
</evidence>
<evidence type="ECO:0000256" key="1">
    <source>
        <dbReference type="ARBA" id="ARBA00023027"/>
    </source>
</evidence>
<organism evidence="3 4">
    <name type="scientific">Eucalyptus globulus</name>
    <name type="common">Tasmanian blue gum</name>
    <dbReference type="NCBI Taxonomy" id="34317"/>
    <lineage>
        <taxon>Eukaryota</taxon>
        <taxon>Viridiplantae</taxon>
        <taxon>Streptophyta</taxon>
        <taxon>Embryophyta</taxon>
        <taxon>Tracheophyta</taxon>
        <taxon>Spermatophyta</taxon>
        <taxon>Magnoliopsida</taxon>
        <taxon>eudicotyledons</taxon>
        <taxon>Gunneridae</taxon>
        <taxon>Pentapetalae</taxon>
        <taxon>rosids</taxon>
        <taxon>malvids</taxon>
        <taxon>Myrtales</taxon>
        <taxon>Myrtaceae</taxon>
        <taxon>Myrtoideae</taxon>
        <taxon>Eucalypteae</taxon>
        <taxon>Eucalyptus</taxon>
    </lineage>
</organism>
<keyword evidence="1" id="KW-0520">NAD</keyword>
<name>A0ABD3KL84_EUCGL</name>